<proteinExistence type="predicted"/>
<name>A0A8X7WLF9_BRACI</name>
<comment type="caution">
    <text evidence="3">The sequence shown here is derived from an EMBL/GenBank/DDBJ whole genome shotgun (WGS) entry which is preliminary data.</text>
</comment>
<keyword evidence="4" id="KW-1185">Reference proteome</keyword>
<sequence>MARRGRRKAGLMREDAARDAMRAFGFEERVIKVCIKELLQLYGESGWILIEEFSYSVLLNKCLEKQAEQEQAAEEEEEMAEEQNVEMAQEEQEEEEQQVENERDHVGSNSTALCGAETGEVVDYAHHSARGAKRCGWLDAEETDPEGDSVVVGDDDDEMIRLTPEPLCEELTELLAEVLGEKKRKRPTRWDT</sequence>
<organism evidence="3 4">
    <name type="scientific">Brassica carinata</name>
    <name type="common">Ethiopian mustard</name>
    <name type="synonym">Abyssinian cabbage</name>
    <dbReference type="NCBI Taxonomy" id="52824"/>
    <lineage>
        <taxon>Eukaryota</taxon>
        <taxon>Viridiplantae</taxon>
        <taxon>Streptophyta</taxon>
        <taxon>Embryophyta</taxon>
        <taxon>Tracheophyta</taxon>
        <taxon>Spermatophyta</taxon>
        <taxon>Magnoliopsida</taxon>
        <taxon>eudicotyledons</taxon>
        <taxon>Gunneridae</taxon>
        <taxon>Pentapetalae</taxon>
        <taxon>rosids</taxon>
        <taxon>malvids</taxon>
        <taxon>Brassicales</taxon>
        <taxon>Brassicaceae</taxon>
        <taxon>Brassiceae</taxon>
        <taxon>Brassica</taxon>
    </lineage>
</organism>
<dbReference type="AlphaFoldDB" id="A0A8X7WLF9"/>
<dbReference type="Pfam" id="PF10440">
    <property type="entry name" value="WIYLD"/>
    <property type="match status" value="1"/>
</dbReference>
<evidence type="ECO:0000313" key="4">
    <source>
        <dbReference type="Proteomes" id="UP000886595"/>
    </source>
</evidence>
<dbReference type="PANTHER" id="PTHR34271:SF1">
    <property type="entry name" value="NUCLEOLAR HISTONE METHYLTRANSFERASE-RELATED PROTEIN"/>
    <property type="match status" value="1"/>
</dbReference>
<dbReference type="Gene3D" id="1.10.8.850">
    <property type="entry name" value="Histone-lysine N methyltransferase , C-terminal domain-like"/>
    <property type="match status" value="1"/>
</dbReference>
<protein>
    <recommendedName>
        <fullName evidence="2">WIYLD domain-containing protein</fullName>
    </recommendedName>
</protein>
<dbReference type="PANTHER" id="PTHR34271">
    <property type="entry name" value="NUCLEOLAR HISTONE METHYLTRANSFERASE-RELATED PROTEIN"/>
    <property type="match status" value="1"/>
</dbReference>
<dbReference type="Proteomes" id="UP000886595">
    <property type="component" value="Unassembled WGS sequence"/>
</dbReference>
<evidence type="ECO:0000256" key="1">
    <source>
        <dbReference type="SAM" id="MobiDB-lite"/>
    </source>
</evidence>
<feature type="domain" description="WIYLD" evidence="2">
    <location>
        <begin position="8"/>
        <end position="68"/>
    </location>
</feature>
<dbReference type="EMBL" id="JAAMPC010000001">
    <property type="protein sequence ID" value="KAG2332416.1"/>
    <property type="molecule type" value="Genomic_DNA"/>
</dbReference>
<reference evidence="3 4" key="1">
    <citation type="submission" date="2020-02" db="EMBL/GenBank/DDBJ databases">
        <authorList>
            <person name="Ma Q."/>
            <person name="Huang Y."/>
            <person name="Song X."/>
            <person name="Pei D."/>
        </authorList>
    </citation>
    <scope>NUCLEOTIDE SEQUENCE [LARGE SCALE GENOMIC DNA]</scope>
    <source>
        <strain evidence="3">Sxm20200214</strain>
        <tissue evidence="3">Leaf</tissue>
    </source>
</reference>
<dbReference type="OrthoDB" id="1898570at2759"/>
<dbReference type="InterPro" id="IPR043017">
    <property type="entry name" value="WIYLD_dom_sf"/>
</dbReference>
<evidence type="ECO:0000313" key="3">
    <source>
        <dbReference type="EMBL" id="KAG2332416.1"/>
    </source>
</evidence>
<accession>A0A8X7WLF9</accession>
<feature type="region of interest" description="Disordered" evidence="1">
    <location>
        <begin position="69"/>
        <end position="111"/>
    </location>
</feature>
<dbReference type="InterPro" id="IPR018848">
    <property type="entry name" value="WIYLD_domain"/>
</dbReference>
<evidence type="ECO:0000259" key="2">
    <source>
        <dbReference type="Pfam" id="PF10440"/>
    </source>
</evidence>
<gene>
    <name evidence="3" type="ORF">Bca52824_003596</name>
</gene>
<feature type="compositionally biased region" description="Acidic residues" evidence="1">
    <location>
        <begin position="71"/>
        <end position="99"/>
    </location>
</feature>